<dbReference type="AlphaFoldDB" id="A0A0P6W0W3"/>
<feature type="transmembrane region" description="Helical" evidence="1">
    <location>
        <begin position="89"/>
        <end position="106"/>
    </location>
</feature>
<evidence type="ECO:0000313" key="3">
    <source>
        <dbReference type="Proteomes" id="UP000050398"/>
    </source>
</evidence>
<feature type="transmembrane region" description="Helical" evidence="1">
    <location>
        <begin position="118"/>
        <end position="137"/>
    </location>
</feature>
<gene>
    <name evidence="2" type="ORF">AM506_14570</name>
</gene>
<dbReference type="InterPro" id="IPR011737">
    <property type="entry name" value="CHP02206_TP0381"/>
</dbReference>
<keyword evidence="1" id="KW-0812">Transmembrane</keyword>
<dbReference type="EMBL" id="LIXZ01000011">
    <property type="protein sequence ID" value="KPL58915.1"/>
    <property type="molecule type" value="Genomic_DNA"/>
</dbReference>
<name>A0A0P6W0W3_9BACI</name>
<feature type="transmembrane region" description="Helical" evidence="1">
    <location>
        <begin position="143"/>
        <end position="163"/>
    </location>
</feature>
<keyword evidence="1" id="KW-1133">Transmembrane helix</keyword>
<organism evidence="2 3">
    <name type="scientific">Rossellomorea vietnamensis</name>
    <dbReference type="NCBI Taxonomy" id="218284"/>
    <lineage>
        <taxon>Bacteria</taxon>
        <taxon>Bacillati</taxon>
        <taxon>Bacillota</taxon>
        <taxon>Bacilli</taxon>
        <taxon>Bacillales</taxon>
        <taxon>Bacillaceae</taxon>
        <taxon>Rossellomorea</taxon>
    </lineage>
</organism>
<dbReference type="NCBIfam" id="TIGR02206">
    <property type="entry name" value="intg_mem_TP0381"/>
    <property type="match status" value="1"/>
</dbReference>
<feature type="transmembrane region" description="Helical" evidence="1">
    <location>
        <begin position="57"/>
        <end position="77"/>
    </location>
</feature>
<evidence type="ECO:0008006" key="4">
    <source>
        <dbReference type="Google" id="ProtNLM"/>
    </source>
</evidence>
<sequence>MLGGIEDLIREVLNFRYEEYPFELFSASHLAAIMVSIGCMVGLYIFRDYVKGSMKNLLKWVLVTFLVLSEVSFQVWYGLNDLWDVTINLPFQLCSMSLYLCTIMLISNNYRMFEISFFSSMSGAFIAIVTPELFFGYPHFRFFQFFLAHLSIVLSCLYMVWIVGYRLSFGSVIRAFMALNGIAVVAYAVNKVVGANYMFLMHKPYNASPIDYLGEYPWYLLSLEGGSLLLFLLLYAPFALFKKNRKGER</sequence>
<feature type="transmembrane region" description="Helical" evidence="1">
    <location>
        <begin position="24"/>
        <end position="45"/>
    </location>
</feature>
<feature type="transmembrane region" description="Helical" evidence="1">
    <location>
        <begin position="175"/>
        <end position="199"/>
    </location>
</feature>
<dbReference type="eggNOG" id="COG5522">
    <property type="taxonomic scope" value="Bacteria"/>
</dbReference>
<dbReference type="PATRIC" id="fig|218284.4.peg.1095"/>
<proteinExistence type="predicted"/>
<accession>A0A0P6W0W3</accession>
<comment type="caution">
    <text evidence="2">The sequence shown here is derived from an EMBL/GenBank/DDBJ whole genome shotgun (WGS) entry which is preliminary data.</text>
</comment>
<evidence type="ECO:0000313" key="2">
    <source>
        <dbReference type="EMBL" id="KPL58915.1"/>
    </source>
</evidence>
<feature type="transmembrane region" description="Helical" evidence="1">
    <location>
        <begin position="219"/>
        <end position="241"/>
    </location>
</feature>
<evidence type="ECO:0000256" key="1">
    <source>
        <dbReference type="SAM" id="Phobius"/>
    </source>
</evidence>
<protein>
    <recommendedName>
        <fullName evidence="4">TIGR02206 family membrane protein</fullName>
    </recommendedName>
</protein>
<dbReference type="Pfam" id="PF14808">
    <property type="entry name" value="TMEM164"/>
    <property type="match status" value="1"/>
</dbReference>
<keyword evidence="1" id="KW-0472">Membrane</keyword>
<dbReference type="Proteomes" id="UP000050398">
    <property type="component" value="Unassembled WGS sequence"/>
</dbReference>
<reference evidence="2 3" key="1">
    <citation type="submission" date="2015-08" db="EMBL/GenBank/DDBJ databases">
        <title>Draft Genome Sequence of Bacillus vietnamensis UCD-SED5.</title>
        <authorList>
            <person name="Lee R.D."/>
            <person name="Jospin G."/>
            <person name="Lang J.M."/>
            <person name="Coil D.A."/>
            <person name="Eisen J.A."/>
        </authorList>
    </citation>
    <scope>NUCLEOTIDE SEQUENCE [LARGE SCALE GENOMIC DNA]</scope>
    <source>
        <strain evidence="2 3">UCD-SED5</strain>
    </source>
</reference>